<evidence type="ECO:0000313" key="8">
    <source>
        <dbReference type="EMBL" id="CAH3132073.1"/>
    </source>
</evidence>
<dbReference type="PROSITE" id="PS50262">
    <property type="entry name" value="G_PROTEIN_RECEP_F1_2"/>
    <property type="match status" value="1"/>
</dbReference>
<evidence type="ECO:0000256" key="2">
    <source>
        <dbReference type="ARBA" id="ARBA00022692"/>
    </source>
</evidence>
<dbReference type="PANTHER" id="PTHR45698:SF1">
    <property type="entry name" value="TRACE AMINE-ASSOCIATED RECEPTOR 13C-LIKE"/>
    <property type="match status" value="1"/>
</dbReference>
<keyword evidence="5" id="KW-0807">Transducer</keyword>
<comment type="similarity">
    <text evidence="5">Belongs to the G-protein coupled receptor 1 family.</text>
</comment>
<protein>
    <recommendedName>
        <fullName evidence="7">G-protein coupled receptors family 1 profile domain-containing protein</fullName>
    </recommendedName>
</protein>
<proteinExistence type="inferred from homology"/>
<dbReference type="PANTHER" id="PTHR45698">
    <property type="entry name" value="TRACE AMINE-ASSOCIATED RECEPTOR 19N-RELATED"/>
    <property type="match status" value="1"/>
</dbReference>
<evidence type="ECO:0000256" key="6">
    <source>
        <dbReference type="SAM" id="Phobius"/>
    </source>
</evidence>
<evidence type="ECO:0000256" key="3">
    <source>
        <dbReference type="ARBA" id="ARBA00022989"/>
    </source>
</evidence>
<keyword evidence="4 6" id="KW-0472">Membrane</keyword>
<reference evidence="8 9" key="1">
    <citation type="submission" date="2022-05" db="EMBL/GenBank/DDBJ databases">
        <authorList>
            <consortium name="Genoscope - CEA"/>
            <person name="William W."/>
        </authorList>
    </citation>
    <scope>NUCLEOTIDE SEQUENCE [LARGE SCALE GENOMIC DNA]</scope>
</reference>
<feature type="transmembrane region" description="Helical" evidence="6">
    <location>
        <begin position="259"/>
        <end position="282"/>
    </location>
</feature>
<dbReference type="CDD" id="cd00637">
    <property type="entry name" value="7tm_classA_rhodopsin-like"/>
    <property type="match status" value="1"/>
</dbReference>
<keyword evidence="5" id="KW-0297">G-protein coupled receptor</keyword>
<evidence type="ECO:0000313" key="9">
    <source>
        <dbReference type="Proteomes" id="UP001159405"/>
    </source>
</evidence>
<comment type="subcellular location">
    <subcellularLocation>
        <location evidence="1">Membrane</location>
    </subcellularLocation>
</comment>
<feature type="transmembrane region" description="Helical" evidence="6">
    <location>
        <begin position="225"/>
        <end position="247"/>
    </location>
</feature>
<keyword evidence="9" id="KW-1185">Reference proteome</keyword>
<dbReference type="EMBL" id="CALNXK010000050">
    <property type="protein sequence ID" value="CAH3132073.1"/>
    <property type="molecule type" value="Genomic_DNA"/>
</dbReference>
<accession>A0ABN8P371</accession>
<feature type="transmembrane region" description="Helical" evidence="6">
    <location>
        <begin position="49"/>
        <end position="71"/>
    </location>
</feature>
<feature type="domain" description="G-protein coupled receptors family 1 profile" evidence="7">
    <location>
        <begin position="28"/>
        <end position="279"/>
    </location>
</feature>
<evidence type="ECO:0000256" key="1">
    <source>
        <dbReference type="ARBA" id="ARBA00004370"/>
    </source>
</evidence>
<feature type="transmembrane region" description="Helical" evidence="6">
    <location>
        <begin position="12"/>
        <end position="37"/>
    </location>
</feature>
<gene>
    <name evidence="8" type="ORF">PLOB_00036407</name>
</gene>
<sequence length="334" mass="37610">MYVYTISESPKIAITTVQSVLVILNIVGNSLVCVAILKNKDMRTPINYLLMNLAVADMTAATFFLAQYIFLSPSAHPNGVFGTALCRLVTGATAAYIGGAASVATLVTIATERYFAVIHPLGTRLKLTTRKLKVIIICSWIFGVIMNIPMFFFGEYDEEEDECTEVYPEEWIGKAYSVTWFLFTAFLPVSFMIVLYTRVVYSLWFKHGQHKTQQVLVRVRKRVTLMVGTVSVIFGVCWLADSINYILTTFTFIYDGSDLSYVITGTLVLFNSAINPFVYALVNQQFRVKIKAMICCRCRPASRRHSDISKPSTVGSEVLNEIRLTNIKKRLEEE</sequence>
<evidence type="ECO:0000256" key="5">
    <source>
        <dbReference type="RuleBase" id="RU000688"/>
    </source>
</evidence>
<dbReference type="PRINTS" id="PR00237">
    <property type="entry name" value="GPCRRHODOPSN"/>
</dbReference>
<evidence type="ECO:0000256" key="4">
    <source>
        <dbReference type="ARBA" id="ARBA00023136"/>
    </source>
</evidence>
<dbReference type="SMART" id="SM01381">
    <property type="entry name" value="7TM_GPCR_Srsx"/>
    <property type="match status" value="1"/>
</dbReference>
<dbReference type="InterPro" id="IPR000276">
    <property type="entry name" value="GPCR_Rhodpsn"/>
</dbReference>
<feature type="transmembrane region" description="Helical" evidence="6">
    <location>
        <begin position="180"/>
        <end position="204"/>
    </location>
</feature>
<name>A0ABN8P371_9CNID</name>
<organism evidence="8 9">
    <name type="scientific">Porites lobata</name>
    <dbReference type="NCBI Taxonomy" id="104759"/>
    <lineage>
        <taxon>Eukaryota</taxon>
        <taxon>Metazoa</taxon>
        <taxon>Cnidaria</taxon>
        <taxon>Anthozoa</taxon>
        <taxon>Hexacorallia</taxon>
        <taxon>Scleractinia</taxon>
        <taxon>Fungiina</taxon>
        <taxon>Poritidae</taxon>
        <taxon>Porites</taxon>
    </lineage>
</organism>
<keyword evidence="5" id="KW-0675">Receptor</keyword>
<keyword evidence="3 6" id="KW-1133">Transmembrane helix</keyword>
<dbReference type="SUPFAM" id="SSF81321">
    <property type="entry name" value="Family A G protein-coupled receptor-like"/>
    <property type="match status" value="1"/>
</dbReference>
<feature type="non-terminal residue" evidence="8">
    <location>
        <position position="334"/>
    </location>
</feature>
<dbReference type="Pfam" id="PF00001">
    <property type="entry name" value="7tm_1"/>
    <property type="match status" value="1"/>
</dbReference>
<keyword evidence="2 5" id="KW-0812">Transmembrane</keyword>
<dbReference type="Proteomes" id="UP001159405">
    <property type="component" value="Unassembled WGS sequence"/>
</dbReference>
<dbReference type="PROSITE" id="PS00237">
    <property type="entry name" value="G_PROTEIN_RECEP_F1_1"/>
    <property type="match status" value="1"/>
</dbReference>
<comment type="caution">
    <text evidence="8">The sequence shown here is derived from an EMBL/GenBank/DDBJ whole genome shotgun (WGS) entry which is preliminary data.</text>
</comment>
<dbReference type="Gene3D" id="1.20.1070.10">
    <property type="entry name" value="Rhodopsin 7-helix transmembrane proteins"/>
    <property type="match status" value="1"/>
</dbReference>
<feature type="transmembrane region" description="Helical" evidence="6">
    <location>
        <begin position="132"/>
        <end position="152"/>
    </location>
</feature>
<feature type="transmembrane region" description="Helical" evidence="6">
    <location>
        <begin position="91"/>
        <end position="111"/>
    </location>
</feature>
<dbReference type="InterPro" id="IPR017452">
    <property type="entry name" value="GPCR_Rhodpsn_7TM"/>
</dbReference>
<evidence type="ECO:0000259" key="7">
    <source>
        <dbReference type="PROSITE" id="PS50262"/>
    </source>
</evidence>